<evidence type="ECO:0000313" key="3">
    <source>
        <dbReference type="Proteomes" id="UP001501570"/>
    </source>
</evidence>
<dbReference type="SUPFAM" id="SSF47336">
    <property type="entry name" value="ACP-like"/>
    <property type="match status" value="1"/>
</dbReference>
<dbReference type="InterPro" id="IPR036736">
    <property type="entry name" value="ACP-like_sf"/>
</dbReference>
<evidence type="ECO:0000313" key="2">
    <source>
        <dbReference type="EMBL" id="GAA5198352.1"/>
    </source>
</evidence>
<gene>
    <name evidence="2" type="ORF">GCM10023322_71510</name>
</gene>
<protein>
    <recommendedName>
        <fullName evidence="1">Carrier domain-containing protein</fullName>
    </recommendedName>
</protein>
<sequence>MNEIEAIVLEQARDLLGDGISLSDDFFNVGGDSVTGMHFVGRVGRRLDLPIRTTLLFANSVLADFADGVAAVQRRQAAATGAESPAR</sequence>
<keyword evidence="3" id="KW-1185">Reference proteome</keyword>
<proteinExistence type="predicted"/>
<comment type="caution">
    <text evidence="2">The sequence shown here is derived from an EMBL/GenBank/DDBJ whole genome shotgun (WGS) entry which is preliminary data.</text>
</comment>
<dbReference type="Proteomes" id="UP001501570">
    <property type="component" value="Unassembled WGS sequence"/>
</dbReference>
<dbReference type="RefSeq" id="WP_345637368.1">
    <property type="nucleotide sequence ID" value="NZ_BAABJQ010000033.1"/>
</dbReference>
<feature type="domain" description="Carrier" evidence="1">
    <location>
        <begin position="1"/>
        <end position="73"/>
    </location>
</feature>
<dbReference type="PROSITE" id="PS50075">
    <property type="entry name" value="CARRIER"/>
    <property type="match status" value="1"/>
</dbReference>
<name>A0ABP9SNP6_9ACTN</name>
<dbReference type="InterPro" id="IPR009081">
    <property type="entry name" value="PP-bd_ACP"/>
</dbReference>
<evidence type="ECO:0000259" key="1">
    <source>
        <dbReference type="PROSITE" id="PS50075"/>
    </source>
</evidence>
<dbReference type="EMBL" id="BAABJQ010000033">
    <property type="protein sequence ID" value="GAA5198352.1"/>
    <property type="molecule type" value="Genomic_DNA"/>
</dbReference>
<reference evidence="3" key="1">
    <citation type="journal article" date="2019" name="Int. J. Syst. Evol. Microbiol.">
        <title>The Global Catalogue of Microorganisms (GCM) 10K type strain sequencing project: providing services to taxonomists for standard genome sequencing and annotation.</title>
        <authorList>
            <consortium name="The Broad Institute Genomics Platform"/>
            <consortium name="The Broad Institute Genome Sequencing Center for Infectious Disease"/>
            <person name="Wu L."/>
            <person name="Ma J."/>
        </authorList>
    </citation>
    <scope>NUCLEOTIDE SEQUENCE [LARGE SCALE GENOMIC DNA]</scope>
    <source>
        <strain evidence="3">JCM 18304</strain>
    </source>
</reference>
<dbReference type="Pfam" id="PF00550">
    <property type="entry name" value="PP-binding"/>
    <property type="match status" value="1"/>
</dbReference>
<organism evidence="2 3">
    <name type="scientific">Rugosimonospora acidiphila</name>
    <dbReference type="NCBI Taxonomy" id="556531"/>
    <lineage>
        <taxon>Bacteria</taxon>
        <taxon>Bacillati</taxon>
        <taxon>Actinomycetota</taxon>
        <taxon>Actinomycetes</taxon>
        <taxon>Micromonosporales</taxon>
        <taxon>Micromonosporaceae</taxon>
        <taxon>Rugosimonospora</taxon>
    </lineage>
</organism>
<accession>A0ABP9SNP6</accession>
<dbReference type="Gene3D" id="1.10.1200.10">
    <property type="entry name" value="ACP-like"/>
    <property type="match status" value="1"/>
</dbReference>